<reference evidence="9 10" key="1">
    <citation type="submission" date="2023-09" db="EMBL/GenBank/DDBJ databases">
        <authorList>
            <person name="Qi X."/>
        </authorList>
    </citation>
    <scope>NUCLEOTIDE SEQUENCE [LARGE SCALE GENOMIC DNA]</scope>
    <source>
        <strain evidence="9 10">S1-1</strain>
    </source>
</reference>
<keyword evidence="7" id="KW-0653">Protein transport</keyword>
<evidence type="ECO:0000313" key="10">
    <source>
        <dbReference type="Proteomes" id="UP001301442"/>
    </source>
</evidence>
<keyword evidence="7" id="KW-0813">Transport</keyword>
<accession>A0ABZ0GTN0</accession>
<dbReference type="RefSeq" id="WP_348397714.1">
    <property type="nucleotide sequence ID" value="NZ_CP136600.1"/>
</dbReference>
<organism evidence="9 10">
    <name type="scientific">Thalassotalea fonticola</name>
    <dbReference type="NCBI Taxonomy" id="3065649"/>
    <lineage>
        <taxon>Bacteria</taxon>
        <taxon>Pseudomonadati</taxon>
        <taxon>Pseudomonadota</taxon>
        <taxon>Gammaproteobacteria</taxon>
        <taxon>Alteromonadales</taxon>
        <taxon>Colwelliaceae</taxon>
        <taxon>Thalassotalea</taxon>
    </lineage>
</organism>
<evidence type="ECO:0000256" key="1">
    <source>
        <dbReference type="ARBA" id="ARBA00004162"/>
    </source>
</evidence>
<keyword evidence="4 7" id="KW-0812">Transmembrane</keyword>
<proteinExistence type="inferred from homology"/>
<evidence type="ECO:0000256" key="2">
    <source>
        <dbReference type="ARBA" id="ARBA00005811"/>
    </source>
</evidence>
<feature type="transmembrane region" description="Helical" evidence="8">
    <location>
        <begin position="21"/>
        <end position="42"/>
    </location>
</feature>
<gene>
    <name evidence="9" type="ORF">RI844_06940</name>
</gene>
<sequence>MLRKPRIKRQEAELDITSFMNLMIVLVPVLLMMMVFSHITVLDLKLPELTDPSVQTESDEEQVKQLELMVRDDQIEVYYPQSYLLKTIPSKDGDYDYDSLVQTLKQVKQLLIEQGIDKNDLSLLLEPQIDYQTIVTLMDKSRSYKAVVVASVVDAELFPNISLGDALTVANPDAVNVPANVSEDAQGASK</sequence>
<evidence type="ECO:0000256" key="7">
    <source>
        <dbReference type="RuleBase" id="RU003879"/>
    </source>
</evidence>
<keyword evidence="6 8" id="KW-0472">Membrane</keyword>
<evidence type="ECO:0000313" key="9">
    <source>
        <dbReference type="EMBL" id="WOH38948.1"/>
    </source>
</evidence>
<dbReference type="Pfam" id="PF02472">
    <property type="entry name" value="ExbD"/>
    <property type="match status" value="1"/>
</dbReference>
<protein>
    <submittedName>
        <fullName evidence="9">Biopolymer transporter ExbD</fullName>
    </submittedName>
</protein>
<evidence type="ECO:0000256" key="6">
    <source>
        <dbReference type="ARBA" id="ARBA00023136"/>
    </source>
</evidence>
<keyword evidence="5 8" id="KW-1133">Transmembrane helix</keyword>
<dbReference type="EMBL" id="CP136600">
    <property type="protein sequence ID" value="WOH38948.1"/>
    <property type="molecule type" value="Genomic_DNA"/>
</dbReference>
<dbReference type="InterPro" id="IPR003400">
    <property type="entry name" value="ExbD"/>
</dbReference>
<evidence type="ECO:0000256" key="5">
    <source>
        <dbReference type="ARBA" id="ARBA00022989"/>
    </source>
</evidence>
<evidence type="ECO:0000256" key="8">
    <source>
        <dbReference type="SAM" id="Phobius"/>
    </source>
</evidence>
<evidence type="ECO:0000256" key="3">
    <source>
        <dbReference type="ARBA" id="ARBA00022475"/>
    </source>
</evidence>
<keyword evidence="10" id="KW-1185">Reference proteome</keyword>
<evidence type="ECO:0000256" key="4">
    <source>
        <dbReference type="ARBA" id="ARBA00022692"/>
    </source>
</evidence>
<comment type="subcellular location">
    <subcellularLocation>
        <location evidence="1">Cell membrane</location>
        <topology evidence="1">Single-pass membrane protein</topology>
    </subcellularLocation>
    <subcellularLocation>
        <location evidence="7">Cell membrane</location>
        <topology evidence="7">Single-pass type II membrane protein</topology>
    </subcellularLocation>
</comment>
<dbReference type="Proteomes" id="UP001301442">
    <property type="component" value="Chromosome"/>
</dbReference>
<comment type="similarity">
    <text evidence="2 7">Belongs to the ExbD/TolR family.</text>
</comment>
<name>A0ABZ0GTN0_9GAMM</name>
<keyword evidence="3" id="KW-1003">Cell membrane</keyword>